<organism evidence="1">
    <name type="scientific">Lepeophtheirus salmonis</name>
    <name type="common">Salmon louse</name>
    <name type="synonym">Caligus salmonis</name>
    <dbReference type="NCBI Taxonomy" id="72036"/>
    <lineage>
        <taxon>Eukaryota</taxon>
        <taxon>Metazoa</taxon>
        <taxon>Ecdysozoa</taxon>
        <taxon>Arthropoda</taxon>
        <taxon>Crustacea</taxon>
        <taxon>Multicrustacea</taxon>
        <taxon>Hexanauplia</taxon>
        <taxon>Copepoda</taxon>
        <taxon>Siphonostomatoida</taxon>
        <taxon>Caligidae</taxon>
        <taxon>Lepeophtheirus</taxon>
    </lineage>
</organism>
<proteinExistence type="predicted"/>
<protein>
    <submittedName>
        <fullName evidence="1">Uncharacterized protein</fullName>
    </submittedName>
</protein>
<name>A0A0K2U5X9_LEPSM</name>
<dbReference type="AlphaFoldDB" id="A0A0K2U5X9"/>
<reference evidence="1" key="1">
    <citation type="submission" date="2014-05" db="EMBL/GenBank/DDBJ databases">
        <authorList>
            <person name="Chronopoulou M."/>
        </authorList>
    </citation>
    <scope>NUCLEOTIDE SEQUENCE</scope>
    <source>
        <tissue evidence="1">Whole organism</tissue>
    </source>
</reference>
<dbReference type="EMBL" id="HACA01016074">
    <property type="protein sequence ID" value="CDW33435.1"/>
    <property type="molecule type" value="Transcribed_RNA"/>
</dbReference>
<feature type="non-terminal residue" evidence="1">
    <location>
        <position position="1"/>
    </location>
</feature>
<sequence>GLKECAIGSIFPIRCNIFQNEANALASNSNDVNFVFEGKNGKDVFHCDGPFEQIRSETPTIDKSNAGLGSINSVDHGVCDQVAHSTLSCGASLQINIGCTHDLVIL</sequence>
<accession>A0A0K2U5X9</accession>
<evidence type="ECO:0000313" key="1">
    <source>
        <dbReference type="EMBL" id="CDW33435.1"/>
    </source>
</evidence>